<dbReference type="AlphaFoldDB" id="A0A8J4A407"/>
<evidence type="ECO:0000313" key="5">
    <source>
        <dbReference type="EMBL" id="GIJ74107.1"/>
    </source>
</evidence>
<evidence type="ECO:0000256" key="2">
    <source>
        <dbReference type="ARBA" id="ARBA00022723"/>
    </source>
</evidence>
<proteinExistence type="predicted"/>
<dbReference type="Proteomes" id="UP000635606">
    <property type="component" value="Unassembled WGS sequence"/>
</dbReference>
<dbReference type="EMBL" id="BOPH01000129">
    <property type="protein sequence ID" value="GIJ74107.1"/>
    <property type="molecule type" value="Genomic_DNA"/>
</dbReference>
<dbReference type="InterPro" id="IPR027806">
    <property type="entry name" value="HARBI1_dom"/>
</dbReference>
<evidence type="ECO:0000313" key="6">
    <source>
        <dbReference type="Proteomes" id="UP000635606"/>
    </source>
</evidence>
<name>A0A8J4A407_9ACTN</name>
<comment type="caution">
    <text evidence="5">The sequence shown here is derived from an EMBL/GenBank/DDBJ whole genome shotgun (WGS) entry which is preliminary data.</text>
</comment>
<comment type="cofactor">
    <cofactor evidence="1">
        <name>a divalent metal cation</name>
        <dbReference type="ChEBI" id="CHEBI:60240"/>
    </cofactor>
</comment>
<dbReference type="Pfam" id="PF13359">
    <property type="entry name" value="DDE_Tnp_4"/>
    <property type="match status" value="1"/>
</dbReference>
<accession>A0A8J4A407</accession>
<gene>
    <name evidence="5" type="ORF">Voc01_090240</name>
</gene>
<reference evidence="5" key="1">
    <citation type="submission" date="2021-01" db="EMBL/GenBank/DDBJ databases">
        <title>Whole genome shotgun sequence of Virgisporangium ochraceum NBRC 16418.</title>
        <authorList>
            <person name="Komaki H."/>
            <person name="Tamura T."/>
        </authorList>
    </citation>
    <scope>NUCLEOTIDE SEQUENCE</scope>
    <source>
        <strain evidence="5">NBRC 16418</strain>
    </source>
</reference>
<organism evidence="5 6">
    <name type="scientific">Virgisporangium ochraceum</name>
    <dbReference type="NCBI Taxonomy" id="65505"/>
    <lineage>
        <taxon>Bacteria</taxon>
        <taxon>Bacillati</taxon>
        <taxon>Actinomycetota</taxon>
        <taxon>Actinomycetes</taxon>
        <taxon>Micromonosporales</taxon>
        <taxon>Micromonosporaceae</taxon>
        <taxon>Virgisporangium</taxon>
    </lineage>
</organism>
<evidence type="ECO:0000256" key="3">
    <source>
        <dbReference type="SAM" id="MobiDB-lite"/>
    </source>
</evidence>
<sequence length="129" mass="14076">MIADCAGRLKWVSPALPGSTHDLTAAREHGIIDALADKGVMTFSDKGYQGAGGTVRTPDKRHHPRPALSRNQKAVNRSHAKIRALGERANATLKTWKVLARLHCCPQRATPLLAAIFVLQLIEEQRQPG</sequence>
<keyword evidence="6" id="KW-1185">Reference proteome</keyword>
<feature type="domain" description="DDE Tnp4" evidence="4">
    <location>
        <begin position="4"/>
        <end position="119"/>
    </location>
</feature>
<evidence type="ECO:0000256" key="1">
    <source>
        <dbReference type="ARBA" id="ARBA00001968"/>
    </source>
</evidence>
<feature type="region of interest" description="Disordered" evidence="3">
    <location>
        <begin position="49"/>
        <end position="73"/>
    </location>
</feature>
<dbReference type="GO" id="GO:0046872">
    <property type="term" value="F:metal ion binding"/>
    <property type="evidence" value="ECO:0007669"/>
    <property type="project" value="UniProtKB-KW"/>
</dbReference>
<protein>
    <recommendedName>
        <fullName evidence="4">DDE Tnp4 domain-containing protein</fullName>
    </recommendedName>
</protein>
<evidence type="ECO:0000259" key="4">
    <source>
        <dbReference type="Pfam" id="PF13359"/>
    </source>
</evidence>
<keyword evidence="2" id="KW-0479">Metal-binding</keyword>